<dbReference type="EMBL" id="JBHLWV010000027">
    <property type="protein sequence ID" value="MFC0316119.1"/>
    <property type="molecule type" value="Genomic_DNA"/>
</dbReference>
<evidence type="ECO:0000313" key="2">
    <source>
        <dbReference type="Proteomes" id="UP001589783"/>
    </source>
</evidence>
<name>A0ABV6HB53_9ACTN</name>
<accession>A0ABV6HB53</accession>
<sequence length="47" mass="4670">MVLAVFREGAAGGGVTGVLRSGVSVGSLAGALERSAEKFLVFSDTAE</sequence>
<protein>
    <submittedName>
        <fullName evidence="1">Uncharacterized protein</fullName>
    </submittedName>
</protein>
<dbReference type="RefSeq" id="WP_382365496.1">
    <property type="nucleotide sequence ID" value="NZ_JBHLWV010000027.1"/>
</dbReference>
<organism evidence="1 2">
    <name type="scientific">Gordonia phosphorivorans</name>
    <dbReference type="NCBI Taxonomy" id="1056982"/>
    <lineage>
        <taxon>Bacteria</taxon>
        <taxon>Bacillati</taxon>
        <taxon>Actinomycetota</taxon>
        <taxon>Actinomycetes</taxon>
        <taxon>Mycobacteriales</taxon>
        <taxon>Gordoniaceae</taxon>
        <taxon>Gordonia</taxon>
    </lineage>
</organism>
<dbReference type="Proteomes" id="UP001589783">
    <property type="component" value="Unassembled WGS sequence"/>
</dbReference>
<gene>
    <name evidence="1" type="ORF">ACFFJD_14810</name>
</gene>
<comment type="caution">
    <text evidence="1">The sequence shown here is derived from an EMBL/GenBank/DDBJ whole genome shotgun (WGS) entry which is preliminary data.</text>
</comment>
<proteinExistence type="predicted"/>
<reference evidence="1 2" key="1">
    <citation type="submission" date="2024-09" db="EMBL/GenBank/DDBJ databases">
        <authorList>
            <person name="Sun Q."/>
            <person name="Mori K."/>
        </authorList>
    </citation>
    <scope>NUCLEOTIDE SEQUENCE [LARGE SCALE GENOMIC DNA]</scope>
    <source>
        <strain evidence="1 2">CCM 7957</strain>
    </source>
</reference>
<evidence type="ECO:0000313" key="1">
    <source>
        <dbReference type="EMBL" id="MFC0316119.1"/>
    </source>
</evidence>
<keyword evidence="2" id="KW-1185">Reference proteome</keyword>